<feature type="region of interest" description="Disordered" evidence="1">
    <location>
        <begin position="252"/>
        <end position="278"/>
    </location>
</feature>
<gene>
    <name evidence="2" type="primary">A09p024910.1_BraROA</name>
    <name evidence="2" type="ORF">IGI04_034889</name>
</gene>
<feature type="compositionally biased region" description="Polar residues" evidence="1">
    <location>
        <begin position="252"/>
        <end position="269"/>
    </location>
</feature>
<feature type="compositionally biased region" description="Polar residues" evidence="1">
    <location>
        <begin position="110"/>
        <end position="124"/>
    </location>
</feature>
<proteinExistence type="predicted"/>
<dbReference type="EMBL" id="JADBGQ010000008">
    <property type="protein sequence ID" value="KAG5383419.1"/>
    <property type="molecule type" value="Genomic_DNA"/>
</dbReference>
<feature type="compositionally biased region" description="Polar residues" evidence="1">
    <location>
        <begin position="68"/>
        <end position="79"/>
    </location>
</feature>
<feature type="compositionally biased region" description="Acidic residues" evidence="1">
    <location>
        <begin position="181"/>
        <end position="190"/>
    </location>
</feature>
<feature type="region of interest" description="Disordered" evidence="1">
    <location>
        <begin position="68"/>
        <end position="88"/>
    </location>
</feature>
<accession>A0ABQ7LA14</accession>
<evidence type="ECO:0000313" key="3">
    <source>
        <dbReference type="Proteomes" id="UP000823674"/>
    </source>
</evidence>
<feature type="region of interest" description="Disordered" evidence="1">
    <location>
        <begin position="16"/>
        <end position="37"/>
    </location>
</feature>
<feature type="region of interest" description="Disordered" evidence="1">
    <location>
        <begin position="101"/>
        <end position="195"/>
    </location>
</feature>
<evidence type="ECO:0000256" key="1">
    <source>
        <dbReference type="SAM" id="MobiDB-lite"/>
    </source>
</evidence>
<evidence type="ECO:0000313" key="2">
    <source>
        <dbReference type="EMBL" id="KAG5383419.1"/>
    </source>
</evidence>
<keyword evidence="3" id="KW-1185">Reference proteome</keyword>
<name>A0ABQ7LA14_BRACM</name>
<feature type="compositionally biased region" description="Basic and acidic residues" evidence="1">
    <location>
        <begin position="125"/>
        <end position="137"/>
    </location>
</feature>
<organism evidence="2 3">
    <name type="scientific">Brassica rapa subsp. trilocularis</name>
    <dbReference type="NCBI Taxonomy" id="1813537"/>
    <lineage>
        <taxon>Eukaryota</taxon>
        <taxon>Viridiplantae</taxon>
        <taxon>Streptophyta</taxon>
        <taxon>Embryophyta</taxon>
        <taxon>Tracheophyta</taxon>
        <taxon>Spermatophyta</taxon>
        <taxon>Magnoliopsida</taxon>
        <taxon>eudicotyledons</taxon>
        <taxon>Gunneridae</taxon>
        <taxon>Pentapetalae</taxon>
        <taxon>rosids</taxon>
        <taxon>malvids</taxon>
        <taxon>Brassicales</taxon>
        <taxon>Brassicaceae</taxon>
        <taxon>Brassiceae</taxon>
        <taxon>Brassica</taxon>
    </lineage>
</organism>
<reference evidence="2 3" key="1">
    <citation type="submission" date="2021-03" db="EMBL/GenBank/DDBJ databases">
        <authorList>
            <person name="King G.J."/>
            <person name="Bancroft I."/>
            <person name="Baten A."/>
            <person name="Bloomfield J."/>
            <person name="Borpatragohain P."/>
            <person name="He Z."/>
            <person name="Irish N."/>
            <person name="Irwin J."/>
            <person name="Liu K."/>
            <person name="Mauleon R.P."/>
            <person name="Moore J."/>
            <person name="Morris R."/>
            <person name="Ostergaard L."/>
            <person name="Wang B."/>
            <person name="Wells R."/>
        </authorList>
    </citation>
    <scope>NUCLEOTIDE SEQUENCE [LARGE SCALE GENOMIC DNA]</scope>
    <source>
        <strain evidence="2">R-o-18</strain>
        <tissue evidence="2">Leaf</tissue>
    </source>
</reference>
<feature type="compositionally biased region" description="Polar residues" evidence="1">
    <location>
        <begin position="139"/>
        <end position="177"/>
    </location>
</feature>
<sequence>MESNLATIVEVLEEINENTSDHDPSLPSGGNTSRNVSRRRRASLFRRFLAFFCCSATTMSMSRRCRSDSIQAEDSTPQSYKPADKSSFDETILEQDKSSLHYPYSEGSDFMQSEDSTQQRSVLSNERETILDQDRRNIQSHASEGSDSMQSEDLTSQSYVTSDELSLGDTVSENISGPGSEESDTTESEDSTSQGYVTADELSLVETVSEQNRGNIPTPAYEGYDFIEYGDSASVIYVTANELTEDSFCQLPSSPQSIESTFPPQNSAPGTIKGKSPK</sequence>
<comment type="caution">
    <text evidence="2">The sequence shown here is derived from an EMBL/GenBank/DDBJ whole genome shotgun (WGS) entry which is preliminary data.</text>
</comment>
<dbReference type="Proteomes" id="UP000823674">
    <property type="component" value="Chromosome A09"/>
</dbReference>
<protein>
    <submittedName>
        <fullName evidence="2">Uncharacterized protein</fullName>
    </submittedName>
</protein>